<dbReference type="SUPFAM" id="SSF53738">
    <property type="entry name" value="Phosphoglucomutase, first 3 domains"/>
    <property type="match status" value="3"/>
</dbReference>
<dbReference type="Pfam" id="PF02880">
    <property type="entry name" value="PGM_PMM_III"/>
    <property type="match status" value="1"/>
</dbReference>
<keyword evidence="8 13" id="KW-0413">Isomerase</keyword>
<name>A0A380MM29_9GAMM</name>
<evidence type="ECO:0000313" key="13">
    <source>
        <dbReference type="EMBL" id="SUO92672.1"/>
    </source>
</evidence>
<reference evidence="13 14" key="1">
    <citation type="submission" date="2018-06" db="EMBL/GenBank/DDBJ databases">
        <authorList>
            <consortium name="Pathogen Informatics"/>
            <person name="Doyle S."/>
        </authorList>
    </citation>
    <scope>NUCLEOTIDE SEQUENCE [LARGE SCALE GENOMIC DNA]</scope>
    <source>
        <strain evidence="13 14">NCTC10717</strain>
    </source>
</reference>
<dbReference type="PRINTS" id="PR00509">
    <property type="entry name" value="PGMPMM"/>
</dbReference>
<dbReference type="PANTHER" id="PTHR22573:SF2">
    <property type="entry name" value="PHOSPHOGLUCOMUTASE"/>
    <property type="match status" value="1"/>
</dbReference>
<keyword evidence="14" id="KW-1185">Reference proteome</keyword>
<evidence type="ECO:0000259" key="11">
    <source>
        <dbReference type="Pfam" id="PF02879"/>
    </source>
</evidence>
<dbReference type="InterPro" id="IPR045244">
    <property type="entry name" value="PGM"/>
</dbReference>
<keyword evidence="6 9" id="KW-0479">Metal-binding</keyword>
<evidence type="ECO:0000256" key="6">
    <source>
        <dbReference type="ARBA" id="ARBA00022723"/>
    </source>
</evidence>
<evidence type="ECO:0000256" key="3">
    <source>
        <dbReference type="ARBA" id="ARBA00010231"/>
    </source>
</evidence>
<sequence length="538" mass="58776">MPHIIQAFDTFTDQRPGTSGLRKPVSHFRQPHYTQSFIQAIFTTLGANGKTIVIGGDGRFYNQEAIEILIKMAVAQNVKRLIIGENGLLSTPAASHVIRHYQADYGIILSASHNPGGENGDFGIKFNLQAGQPAPESVTERVFENSKILKEYVIADIAVPALQQGSYVLGETQIDVISSTADYADLMESLFDFPKIKVYLAAKPLVFDAMHAATGPYAQEIFAKRLGLPEKYLINTTPSPDFGGGHPDPQPSHAQNLQAAMAQFPEAVMGAASDGDGDRNLIMGRKQIVNPCDSLAIIAALHEHIPCLEKLNGIGRTMPTSRAANAVAQAKGMRCFETPTGWKFFANLLDADKIQLCGEESFGTGGNHVREKDGLWTVLCWLSLLAATEQSPDEILQAHWQIYGRHHFNRFDYSELDKEAAEAMLADFAAALKKRIGESLQGLVLTHVGQFDYTDPTNGEISKNQGLQIQCGDRARIICRLSGTDTRGATLRIYCEYWQMPGESQAALAGTTHSLAAMAQNLMDLQGRFGRSQPNNIA</sequence>
<dbReference type="Pfam" id="PF24947">
    <property type="entry name" value="PGM1_C_vert_fung"/>
    <property type="match status" value="1"/>
</dbReference>
<evidence type="ECO:0000256" key="7">
    <source>
        <dbReference type="ARBA" id="ARBA00022842"/>
    </source>
</evidence>
<keyword evidence="5" id="KW-0597">Phosphoprotein</keyword>
<protein>
    <recommendedName>
        <fullName evidence="4">phosphoglucomutase (alpha-D-glucose-1,6-bisphosphate-dependent)</fullName>
        <ecNumber evidence="4">5.4.2.2</ecNumber>
    </recommendedName>
</protein>
<dbReference type="RefSeq" id="WP_115218048.1">
    <property type="nucleotide sequence ID" value="NZ_UHIA01000003.1"/>
</dbReference>
<evidence type="ECO:0000259" key="12">
    <source>
        <dbReference type="Pfam" id="PF02880"/>
    </source>
</evidence>
<dbReference type="Gene3D" id="3.40.120.10">
    <property type="entry name" value="Alpha-D-Glucose-1,6-Bisphosphate, subunit A, domain 3"/>
    <property type="match status" value="3"/>
</dbReference>
<dbReference type="SUPFAM" id="SSF55957">
    <property type="entry name" value="Phosphoglucomutase, C-terminal domain"/>
    <property type="match status" value="1"/>
</dbReference>
<feature type="domain" description="Alpha-D-phosphohexomutase alpha/beta/alpha" evidence="10">
    <location>
        <begin position="14"/>
        <end position="145"/>
    </location>
</feature>
<accession>A0A380MM29</accession>
<dbReference type="EC" id="5.4.2.2" evidence="4"/>
<evidence type="ECO:0000256" key="9">
    <source>
        <dbReference type="RuleBase" id="RU004326"/>
    </source>
</evidence>
<comment type="similarity">
    <text evidence="3 9">Belongs to the phosphohexose mutase family.</text>
</comment>
<dbReference type="AlphaFoldDB" id="A0A380MM29"/>
<evidence type="ECO:0000259" key="10">
    <source>
        <dbReference type="Pfam" id="PF02878"/>
    </source>
</evidence>
<evidence type="ECO:0000256" key="5">
    <source>
        <dbReference type="ARBA" id="ARBA00022553"/>
    </source>
</evidence>
<comment type="cofactor">
    <cofactor evidence="2">
        <name>Mg(2+)</name>
        <dbReference type="ChEBI" id="CHEBI:18420"/>
    </cofactor>
</comment>
<dbReference type="Pfam" id="PF02879">
    <property type="entry name" value="PGM_PMM_II"/>
    <property type="match status" value="1"/>
</dbReference>
<evidence type="ECO:0000313" key="14">
    <source>
        <dbReference type="Proteomes" id="UP000254575"/>
    </source>
</evidence>
<evidence type="ECO:0000256" key="8">
    <source>
        <dbReference type="ARBA" id="ARBA00023235"/>
    </source>
</evidence>
<dbReference type="PROSITE" id="PS00710">
    <property type="entry name" value="PGM_PMM"/>
    <property type="match status" value="1"/>
</dbReference>
<dbReference type="InterPro" id="IPR005845">
    <property type="entry name" value="A-D-PHexomutase_a/b/a-II"/>
</dbReference>
<evidence type="ECO:0000256" key="2">
    <source>
        <dbReference type="ARBA" id="ARBA00001946"/>
    </source>
</evidence>
<comment type="catalytic activity">
    <reaction evidence="1">
        <text>alpha-D-glucose 1-phosphate = alpha-D-glucose 6-phosphate</text>
        <dbReference type="Rhea" id="RHEA:23536"/>
        <dbReference type="ChEBI" id="CHEBI:58225"/>
        <dbReference type="ChEBI" id="CHEBI:58601"/>
        <dbReference type="EC" id="5.4.2.2"/>
    </reaction>
</comment>
<dbReference type="InterPro" id="IPR016066">
    <property type="entry name" value="A-D-PHexomutase_CS"/>
</dbReference>
<organism evidence="13 14">
    <name type="scientific">Suttonella indologenes</name>
    <dbReference type="NCBI Taxonomy" id="13276"/>
    <lineage>
        <taxon>Bacteria</taxon>
        <taxon>Pseudomonadati</taxon>
        <taxon>Pseudomonadota</taxon>
        <taxon>Gammaproteobacteria</taxon>
        <taxon>Cardiobacteriales</taxon>
        <taxon>Cardiobacteriaceae</taxon>
        <taxon>Suttonella</taxon>
    </lineage>
</organism>
<keyword evidence="7 9" id="KW-0460">Magnesium</keyword>
<dbReference type="InterPro" id="IPR005844">
    <property type="entry name" value="A-D-PHexomutase_a/b/a-I"/>
</dbReference>
<evidence type="ECO:0000256" key="1">
    <source>
        <dbReference type="ARBA" id="ARBA00000443"/>
    </source>
</evidence>
<dbReference type="EMBL" id="UHIA01000003">
    <property type="protein sequence ID" value="SUO92672.1"/>
    <property type="molecule type" value="Genomic_DNA"/>
</dbReference>
<dbReference type="Pfam" id="PF02878">
    <property type="entry name" value="PGM_PMM_I"/>
    <property type="match status" value="1"/>
</dbReference>
<dbReference type="NCBIfam" id="NF005737">
    <property type="entry name" value="PRK07564.1-1"/>
    <property type="match status" value="1"/>
</dbReference>
<feature type="domain" description="Alpha-D-phosphohexomutase alpha/beta/alpha" evidence="12">
    <location>
        <begin position="294"/>
        <end position="403"/>
    </location>
</feature>
<proteinExistence type="inferred from homology"/>
<evidence type="ECO:0000256" key="4">
    <source>
        <dbReference type="ARBA" id="ARBA00012728"/>
    </source>
</evidence>
<dbReference type="PANTHER" id="PTHR22573">
    <property type="entry name" value="PHOSPHOHEXOMUTASE FAMILY MEMBER"/>
    <property type="match status" value="1"/>
</dbReference>
<dbReference type="InterPro" id="IPR005846">
    <property type="entry name" value="A-D-PHexomutase_a/b/a-III"/>
</dbReference>
<dbReference type="Gene3D" id="3.30.310.50">
    <property type="entry name" value="Alpha-D-phosphohexomutase, C-terminal domain"/>
    <property type="match status" value="1"/>
</dbReference>
<gene>
    <name evidence="13" type="primary">pgm</name>
    <name evidence="13" type="ORF">NCTC10717_00679</name>
</gene>
<dbReference type="GO" id="GO:0005975">
    <property type="term" value="P:carbohydrate metabolic process"/>
    <property type="evidence" value="ECO:0007669"/>
    <property type="project" value="InterPro"/>
</dbReference>
<dbReference type="GO" id="GO:0004614">
    <property type="term" value="F:phosphoglucomutase activity"/>
    <property type="evidence" value="ECO:0007669"/>
    <property type="project" value="UniProtKB-EC"/>
</dbReference>
<dbReference type="InterPro" id="IPR036900">
    <property type="entry name" value="A-D-PHexomutase_C_sf"/>
</dbReference>
<dbReference type="FunFam" id="3.40.120.10:FF:000004">
    <property type="entry name" value="Phosphoglucomutase 5"/>
    <property type="match status" value="1"/>
</dbReference>
<feature type="domain" description="Alpha-D-phosphohexomutase alpha/beta/alpha" evidence="11">
    <location>
        <begin position="182"/>
        <end position="283"/>
    </location>
</feature>
<dbReference type="OrthoDB" id="9806956at2"/>
<dbReference type="GO" id="GO:0000287">
    <property type="term" value="F:magnesium ion binding"/>
    <property type="evidence" value="ECO:0007669"/>
    <property type="project" value="InterPro"/>
</dbReference>
<dbReference type="InterPro" id="IPR016055">
    <property type="entry name" value="A-D-PHexomutase_a/b/a-I/II/III"/>
</dbReference>
<dbReference type="InterPro" id="IPR005841">
    <property type="entry name" value="Alpha-D-phosphohexomutase_SF"/>
</dbReference>
<dbReference type="Proteomes" id="UP000254575">
    <property type="component" value="Unassembled WGS sequence"/>
</dbReference>
<dbReference type="GO" id="GO:0005829">
    <property type="term" value="C:cytosol"/>
    <property type="evidence" value="ECO:0007669"/>
    <property type="project" value="TreeGrafter"/>
</dbReference>